<feature type="compositionally biased region" description="Basic residues" evidence="1">
    <location>
        <begin position="105"/>
        <end position="114"/>
    </location>
</feature>
<keyword evidence="4" id="KW-1185">Reference proteome</keyword>
<feature type="region of interest" description="Disordered" evidence="1">
    <location>
        <begin position="1"/>
        <end position="22"/>
    </location>
</feature>
<accession>A0A5B0R076</accession>
<feature type="compositionally biased region" description="Basic and acidic residues" evidence="1">
    <location>
        <begin position="213"/>
        <end position="228"/>
    </location>
</feature>
<dbReference type="OrthoDB" id="2518936at2759"/>
<proteinExistence type="predicted"/>
<feature type="compositionally biased region" description="Polar residues" evidence="1">
    <location>
        <begin position="237"/>
        <end position="252"/>
    </location>
</feature>
<evidence type="ECO:0000313" key="2">
    <source>
        <dbReference type="EMBL" id="KAA1101782.1"/>
    </source>
</evidence>
<dbReference type="EMBL" id="VSWC01000001">
    <property type="protein sequence ID" value="KAA1118683.1"/>
    <property type="molecule type" value="Genomic_DNA"/>
</dbReference>
<sequence length="591" mass="63574">MPKPGTQRREKHLFNPYDPNKTKRDLVNFIKLRADPGELKGTIDANTPLDVLQTIAAKLAIPERQSATHNDQASPAAGDEADFSANPPSSDLSSLEDGAGLAVLKHVKSKKTRKPRESQAADQVGLEKGAKPSGVTREKNVRNAAGPEKTRASTGTNASLVDNEGDPEKTRASAGANASPVDNEGNPTGSGEEPEKGIALQGSRLKRSAARQTRADKAAKTRRVESAKSRPAGPVATNEQSSSNPAGTTQPPIFNLPDPEVQPLTASQADRELGQSTKSDHSHQNACRSIVGRGGCRRKASSSRPVVQPKANVKTPCSRPVPRTNVKEDRYLISPTDLGLGGSPSRATEPEPFIVFEPDNILEQSSPEDTARLAKWPPLLKHVPKGAFVYRKSLRQEDSCANYPFREVVEDELKQLYSRMKNNGPSEETLGMSVVQVHQPVVDTPRRNAFLRPKSTPRTFLESLVIRGLIPTVPSPSTPQSCLQPPLSPLVVLDSPEGQNLIRRSWGQGQQSGTTVDVGGSIGPAGIDTGENQSSSEPSEPGRASVRGRTRELRVVTGEWEEITGPRGLGLASTTPDRPKPRADESEYQCD</sequence>
<evidence type="ECO:0000256" key="1">
    <source>
        <dbReference type="SAM" id="MobiDB-lite"/>
    </source>
</evidence>
<evidence type="ECO:0000313" key="3">
    <source>
        <dbReference type="EMBL" id="KAA1118683.1"/>
    </source>
</evidence>
<dbReference type="EMBL" id="VSWC01000053">
    <property type="protein sequence ID" value="KAA1101782.1"/>
    <property type="molecule type" value="Genomic_DNA"/>
</dbReference>
<dbReference type="AlphaFoldDB" id="A0A5B0R076"/>
<comment type="caution">
    <text evidence="3">The sequence shown here is derived from an EMBL/GenBank/DDBJ whole genome shotgun (WGS) entry which is preliminary data.</text>
</comment>
<evidence type="ECO:0000313" key="4">
    <source>
        <dbReference type="Proteomes" id="UP000324748"/>
    </source>
</evidence>
<feature type="region of interest" description="Disordered" evidence="1">
    <location>
        <begin position="508"/>
        <end position="591"/>
    </location>
</feature>
<protein>
    <submittedName>
        <fullName evidence="3">Uncharacterized protein</fullName>
    </submittedName>
</protein>
<gene>
    <name evidence="3" type="ORF">PGT21_002210</name>
    <name evidence="2" type="ORF">PGT21_030168</name>
</gene>
<organism evidence="3 4">
    <name type="scientific">Puccinia graminis f. sp. tritici</name>
    <dbReference type="NCBI Taxonomy" id="56615"/>
    <lineage>
        <taxon>Eukaryota</taxon>
        <taxon>Fungi</taxon>
        <taxon>Dikarya</taxon>
        <taxon>Basidiomycota</taxon>
        <taxon>Pucciniomycotina</taxon>
        <taxon>Pucciniomycetes</taxon>
        <taxon>Pucciniales</taxon>
        <taxon>Pucciniaceae</taxon>
        <taxon>Puccinia</taxon>
    </lineage>
</organism>
<feature type="compositionally biased region" description="Basic and acidic residues" evidence="1">
    <location>
        <begin position="269"/>
        <end position="283"/>
    </location>
</feature>
<dbReference type="Proteomes" id="UP000324748">
    <property type="component" value="Unassembled WGS sequence"/>
</dbReference>
<feature type="region of interest" description="Disordered" evidence="1">
    <location>
        <begin position="63"/>
        <end position="326"/>
    </location>
</feature>
<reference evidence="3 4" key="1">
    <citation type="submission" date="2019-05" db="EMBL/GenBank/DDBJ databases">
        <title>Emergence of the Ug99 lineage of the wheat stem rust pathogen through somatic hybridization.</title>
        <authorList>
            <person name="Li F."/>
            <person name="Upadhyaya N.M."/>
            <person name="Sperschneider J."/>
            <person name="Matny O."/>
            <person name="Nguyen-Phuc H."/>
            <person name="Mago R."/>
            <person name="Raley C."/>
            <person name="Miller M.E."/>
            <person name="Silverstein K.A.T."/>
            <person name="Henningsen E."/>
            <person name="Hirsch C.D."/>
            <person name="Visser B."/>
            <person name="Pretorius Z.A."/>
            <person name="Steffenson B.J."/>
            <person name="Schwessinger B."/>
            <person name="Dodds P.N."/>
            <person name="Figueroa M."/>
        </authorList>
    </citation>
    <scope>NUCLEOTIDE SEQUENCE [LARGE SCALE GENOMIC DNA]</scope>
    <source>
        <strain evidence="3">21-0</strain>
    </source>
</reference>
<name>A0A5B0R076_PUCGR</name>